<evidence type="ECO:0000313" key="1">
    <source>
        <dbReference type="EMBL" id="SVA20774.1"/>
    </source>
</evidence>
<name>A0A381TY71_9ZZZZ</name>
<dbReference type="EMBL" id="UINC01005351">
    <property type="protein sequence ID" value="SVA20774.1"/>
    <property type="molecule type" value="Genomic_DNA"/>
</dbReference>
<proteinExistence type="predicted"/>
<sequence>MNKDLAVRFELFAISLKNDVKN</sequence>
<reference evidence="1" key="1">
    <citation type="submission" date="2018-05" db="EMBL/GenBank/DDBJ databases">
        <authorList>
            <person name="Lanie J.A."/>
            <person name="Ng W.-L."/>
            <person name="Kazmierczak K.M."/>
            <person name="Andrzejewski T.M."/>
            <person name="Davidsen T.M."/>
            <person name="Wayne K.J."/>
            <person name="Tettelin H."/>
            <person name="Glass J.I."/>
            <person name="Rusch D."/>
            <person name="Podicherti R."/>
            <person name="Tsui H.-C.T."/>
            <person name="Winkler M.E."/>
        </authorList>
    </citation>
    <scope>NUCLEOTIDE SEQUENCE</scope>
</reference>
<dbReference type="AlphaFoldDB" id="A0A381TY71"/>
<gene>
    <name evidence="1" type="ORF">METZ01_LOCUS73628</name>
</gene>
<accession>A0A381TY71</accession>
<protein>
    <submittedName>
        <fullName evidence="1">Uncharacterized protein</fullName>
    </submittedName>
</protein>
<organism evidence="1">
    <name type="scientific">marine metagenome</name>
    <dbReference type="NCBI Taxonomy" id="408172"/>
    <lineage>
        <taxon>unclassified sequences</taxon>
        <taxon>metagenomes</taxon>
        <taxon>ecological metagenomes</taxon>
    </lineage>
</organism>